<evidence type="ECO:0000313" key="2">
    <source>
        <dbReference type="Proteomes" id="UP000313359"/>
    </source>
</evidence>
<gene>
    <name evidence="1" type="ORF">L227DRAFT_581458</name>
</gene>
<name>A0A5C2RNX4_9APHY</name>
<dbReference type="EMBL" id="ML122324">
    <property type="protein sequence ID" value="RPD53342.1"/>
    <property type="molecule type" value="Genomic_DNA"/>
</dbReference>
<dbReference type="AlphaFoldDB" id="A0A5C2RNX4"/>
<proteinExistence type="predicted"/>
<evidence type="ECO:0000313" key="1">
    <source>
        <dbReference type="EMBL" id="RPD53342.1"/>
    </source>
</evidence>
<organism evidence="1 2">
    <name type="scientific">Lentinus tigrinus ALCF2SS1-6</name>
    <dbReference type="NCBI Taxonomy" id="1328759"/>
    <lineage>
        <taxon>Eukaryota</taxon>
        <taxon>Fungi</taxon>
        <taxon>Dikarya</taxon>
        <taxon>Basidiomycota</taxon>
        <taxon>Agaricomycotina</taxon>
        <taxon>Agaricomycetes</taxon>
        <taxon>Polyporales</taxon>
        <taxon>Polyporaceae</taxon>
        <taxon>Lentinus</taxon>
    </lineage>
</organism>
<sequence>MHYRQYAKRAGRNLFKTECPFTQVAIAMLFNPLVLNLLIATEKGLECTLSLTTRPFASDLAFRLNPTLWTRGATTTAAFRPVDNRIYILPEDYPSIGAFVVTEDTRRVTLVSWLLHLNTAGP</sequence>
<protein>
    <submittedName>
        <fullName evidence="1">Uncharacterized protein</fullName>
    </submittedName>
</protein>
<dbReference type="Proteomes" id="UP000313359">
    <property type="component" value="Unassembled WGS sequence"/>
</dbReference>
<keyword evidence="2" id="KW-1185">Reference proteome</keyword>
<reference evidence="1" key="1">
    <citation type="journal article" date="2018" name="Genome Biol. Evol.">
        <title>Genomics and development of Lentinus tigrinus, a white-rot wood-decaying mushroom with dimorphic fruiting bodies.</title>
        <authorList>
            <person name="Wu B."/>
            <person name="Xu Z."/>
            <person name="Knudson A."/>
            <person name="Carlson A."/>
            <person name="Chen N."/>
            <person name="Kovaka S."/>
            <person name="LaButti K."/>
            <person name="Lipzen A."/>
            <person name="Pennachio C."/>
            <person name="Riley R."/>
            <person name="Schakwitz W."/>
            <person name="Umezawa K."/>
            <person name="Ohm R.A."/>
            <person name="Grigoriev I.V."/>
            <person name="Nagy L.G."/>
            <person name="Gibbons J."/>
            <person name="Hibbett D."/>
        </authorList>
    </citation>
    <scope>NUCLEOTIDE SEQUENCE [LARGE SCALE GENOMIC DNA]</scope>
    <source>
        <strain evidence="1">ALCF2SS1-6</strain>
    </source>
</reference>
<accession>A0A5C2RNX4</accession>